<evidence type="ECO:0000313" key="1">
    <source>
        <dbReference type="EMBL" id="KAE8708220.1"/>
    </source>
</evidence>
<evidence type="ECO:0000313" key="2">
    <source>
        <dbReference type="Proteomes" id="UP000436088"/>
    </source>
</evidence>
<accession>A0A6A3AU47</accession>
<gene>
    <name evidence="1" type="ORF">F3Y22_tig00110348pilonHSYRG00124</name>
</gene>
<dbReference type="EMBL" id="VEPZ02000948">
    <property type="protein sequence ID" value="KAE8708220.1"/>
    <property type="molecule type" value="Genomic_DNA"/>
</dbReference>
<dbReference type="AlphaFoldDB" id="A0A6A3AU47"/>
<sequence>MMYIGTPLESHSANAYFSHSMAFGGGGIAISYLLAEALSNFHNDCIERYPKLYGSDDRLHACITEVGVPLTREHGFHQWDIRGNARGLLSSHPIAPFISIHHVEYVDPFYPGLVSLGYVVQVFPNIVLPRELERSEHTYVAWNKIGHPQEFDHDTRKSYKSVCKKPVLFFLKDVMKDGNATLGSYARAKAKDDLKRKVICFPHSPPLQYVQNIQVLGYPLGKNWHLVRYVLIIVFQLFSC</sequence>
<dbReference type="InterPro" id="IPR006740">
    <property type="entry name" value="DUF604"/>
</dbReference>
<protein>
    <submittedName>
        <fullName evidence="1">Detected protein of confused Function</fullName>
    </submittedName>
</protein>
<dbReference type="Gene3D" id="3.90.550.50">
    <property type="match status" value="1"/>
</dbReference>
<name>A0A6A3AU47_HIBSY</name>
<organism evidence="1 2">
    <name type="scientific">Hibiscus syriacus</name>
    <name type="common">Rose of Sharon</name>
    <dbReference type="NCBI Taxonomy" id="106335"/>
    <lineage>
        <taxon>Eukaryota</taxon>
        <taxon>Viridiplantae</taxon>
        <taxon>Streptophyta</taxon>
        <taxon>Embryophyta</taxon>
        <taxon>Tracheophyta</taxon>
        <taxon>Spermatophyta</taxon>
        <taxon>Magnoliopsida</taxon>
        <taxon>eudicotyledons</taxon>
        <taxon>Gunneridae</taxon>
        <taxon>Pentapetalae</taxon>
        <taxon>rosids</taxon>
        <taxon>malvids</taxon>
        <taxon>Malvales</taxon>
        <taxon>Malvaceae</taxon>
        <taxon>Malvoideae</taxon>
        <taxon>Hibiscus</taxon>
    </lineage>
</organism>
<dbReference type="Pfam" id="PF04646">
    <property type="entry name" value="DUF604"/>
    <property type="match status" value="2"/>
</dbReference>
<comment type="caution">
    <text evidence="1">The sequence shown here is derived from an EMBL/GenBank/DDBJ whole genome shotgun (WGS) entry which is preliminary data.</text>
</comment>
<keyword evidence="2" id="KW-1185">Reference proteome</keyword>
<dbReference type="PANTHER" id="PTHR10811">
    <property type="entry name" value="FRINGE-RELATED"/>
    <property type="match status" value="1"/>
</dbReference>
<reference evidence="1" key="1">
    <citation type="submission" date="2019-09" db="EMBL/GenBank/DDBJ databases">
        <title>Draft genome information of white flower Hibiscus syriacus.</title>
        <authorList>
            <person name="Kim Y.-M."/>
        </authorList>
    </citation>
    <scope>NUCLEOTIDE SEQUENCE [LARGE SCALE GENOMIC DNA]</scope>
    <source>
        <strain evidence="1">YM2019G1</strain>
    </source>
</reference>
<dbReference type="Proteomes" id="UP000436088">
    <property type="component" value="Unassembled WGS sequence"/>
</dbReference>
<proteinExistence type="predicted"/>